<dbReference type="Proteomes" id="UP000002640">
    <property type="component" value="Unassembled WGS sequence"/>
</dbReference>
<accession>G5AFF6</accession>
<gene>
    <name evidence="1" type="ORF">PHYSODRAFT_307619</name>
</gene>
<dbReference type="AlphaFoldDB" id="G5AFF6"/>
<evidence type="ECO:0000313" key="1">
    <source>
        <dbReference type="EMBL" id="EGZ05946.1"/>
    </source>
</evidence>
<dbReference type="InParanoid" id="G5AFF6"/>
<reference evidence="1 2" key="1">
    <citation type="journal article" date="2006" name="Science">
        <title>Phytophthora genome sequences uncover evolutionary origins and mechanisms of pathogenesis.</title>
        <authorList>
            <person name="Tyler B.M."/>
            <person name="Tripathy S."/>
            <person name="Zhang X."/>
            <person name="Dehal P."/>
            <person name="Jiang R.H."/>
            <person name="Aerts A."/>
            <person name="Arredondo F.D."/>
            <person name="Baxter L."/>
            <person name="Bensasson D."/>
            <person name="Beynon J.L."/>
            <person name="Chapman J."/>
            <person name="Damasceno C.M."/>
            <person name="Dorrance A.E."/>
            <person name="Dou D."/>
            <person name="Dickerman A.W."/>
            <person name="Dubchak I.L."/>
            <person name="Garbelotto M."/>
            <person name="Gijzen M."/>
            <person name="Gordon S.G."/>
            <person name="Govers F."/>
            <person name="Grunwald N.J."/>
            <person name="Huang W."/>
            <person name="Ivors K.L."/>
            <person name="Jones R.W."/>
            <person name="Kamoun S."/>
            <person name="Krampis K."/>
            <person name="Lamour K.H."/>
            <person name="Lee M.K."/>
            <person name="McDonald W.H."/>
            <person name="Medina M."/>
            <person name="Meijer H.J."/>
            <person name="Nordberg E.K."/>
            <person name="Maclean D.J."/>
            <person name="Ospina-Giraldo M.D."/>
            <person name="Morris P.F."/>
            <person name="Phuntumart V."/>
            <person name="Putnam N.H."/>
            <person name="Rash S."/>
            <person name="Rose J.K."/>
            <person name="Sakihama Y."/>
            <person name="Salamov A.A."/>
            <person name="Savidor A."/>
            <person name="Scheuring C.F."/>
            <person name="Smith B.M."/>
            <person name="Sobral B.W."/>
            <person name="Terry A."/>
            <person name="Torto-Alalibo T.A."/>
            <person name="Win J."/>
            <person name="Xu Z."/>
            <person name="Zhang H."/>
            <person name="Grigoriev I.V."/>
            <person name="Rokhsar D.S."/>
            <person name="Boore J.L."/>
        </authorList>
    </citation>
    <scope>NUCLEOTIDE SEQUENCE [LARGE SCALE GENOMIC DNA]</scope>
    <source>
        <strain evidence="1 2">P6497</strain>
    </source>
</reference>
<dbReference type="GeneID" id="20642906"/>
<dbReference type="EMBL" id="JH159165">
    <property type="protein sequence ID" value="EGZ05946.1"/>
    <property type="molecule type" value="Genomic_DNA"/>
</dbReference>
<dbReference type="RefSeq" id="XP_009538807.1">
    <property type="nucleotide sequence ID" value="XM_009540512.1"/>
</dbReference>
<evidence type="ECO:0000313" key="2">
    <source>
        <dbReference type="Proteomes" id="UP000002640"/>
    </source>
</evidence>
<protein>
    <submittedName>
        <fullName evidence="1">Uncharacterized protein</fullName>
    </submittedName>
</protein>
<organism evidence="1 2">
    <name type="scientific">Phytophthora sojae (strain P6497)</name>
    <name type="common">Soybean stem and root rot agent</name>
    <name type="synonym">Phytophthora megasperma f. sp. glycines</name>
    <dbReference type="NCBI Taxonomy" id="1094619"/>
    <lineage>
        <taxon>Eukaryota</taxon>
        <taxon>Sar</taxon>
        <taxon>Stramenopiles</taxon>
        <taxon>Oomycota</taxon>
        <taxon>Peronosporomycetes</taxon>
        <taxon>Peronosporales</taxon>
        <taxon>Peronosporaceae</taxon>
        <taxon>Phytophthora</taxon>
    </lineage>
</organism>
<dbReference type="KEGG" id="psoj:PHYSODRAFT_307619"/>
<proteinExistence type="predicted"/>
<name>G5AFF6_PHYSP</name>
<keyword evidence="2" id="KW-1185">Reference proteome</keyword>
<sequence length="281" mass="32732">MRGDRQVIPHAHLMFQRAKRIFREIEGKCSVVHLDDDDHGSVSTETNCENAVPSKIVVPADAEGFAVAEADEDISLSGVVRFMLLVMRRTFMALLPRSPQLLRTMMRPVPIVRCLTRGPKGLIYNIGARFTNNLLLNYMIYYYVGKLKAPSFTGKTPEELAQLRKLLKRQRDDNPAMSQTARTRMKIDSVLETRTQPSLELPQLLLVMEKRAHQRELQYRQEKEAREAQREADRLRVQEERGRLNNERVERDVQRHEMLMTMLAAAWLRNRLRLLIYLRPI</sequence>